<reference evidence="9 10" key="1">
    <citation type="submission" date="2024-04" db="EMBL/GenBank/DDBJ databases">
        <authorList>
            <person name="Abashina T."/>
            <person name="Shaikin A."/>
        </authorList>
    </citation>
    <scope>NUCLEOTIDE SEQUENCE [LARGE SCALE GENOMIC DNA]</scope>
    <source>
        <strain evidence="9 10">AAFK</strain>
    </source>
</reference>
<keyword evidence="5 7" id="KW-1133">Transmembrane helix</keyword>
<evidence type="ECO:0000256" key="5">
    <source>
        <dbReference type="ARBA" id="ARBA00022989"/>
    </source>
</evidence>
<feature type="transmembrane region" description="Helical" evidence="7">
    <location>
        <begin position="34"/>
        <end position="54"/>
    </location>
</feature>
<evidence type="ECO:0000313" key="9">
    <source>
        <dbReference type="EMBL" id="MEK8088596.1"/>
    </source>
</evidence>
<feature type="transmembrane region" description="Helical" evidence="7">
    <location>
        <begin position="60"/>
        <end position="80"/>
    </location>
</feature>
<dbReference type="PANTHER" id="PTHR14969">
    <property type="entry name" value="SPHINGOSINE-1-PHOSPHATE PHOSPHOHYDROLASE"/>
    <property type="match status" value="1"/>
</dbReference>
<evidence type="ECO:0000256" key="3">
    <source>
        <dbReference type="ARBA" id="ARBA00022692"/>
    </source>
</evidence>
<dbReference type="SMART" id="SM00014">
    <property type="entry name" value="acidPPc"/>
    <property type="match status" value="1"/>
</dbReference>
<dbReference type="RefSeq" id="WP_341369662.1">
    <property type="nucleotide sequence ID" value="NZ_JBBPCO010000002.1"/>
</dbReference>
<dbReference type="EMBL" id="JBBPCO010000002">
    <property type="protein sequence ID" value="MEK8088596.1"/>
    <property type="molecule type" value="Genomic_DNA"/>
</dbReference>
<proteinExistence type="predicted"/>
<evidence type="ECO:0000256" key="1">
    <source>
        <dbReference type="ARBA" id="ARBA00004651"/>
    </source>
</evidence>
<comment type="caution">
    <text evidence="9">The sequence shown here is derived from an EMBL/GenBank/DDBJ whole genome shotgun (WGS) entry which is preliminary data.</text>
</comment>
<dbReference type="SUPFAM" id="SSF48317">
    <property type="entry name" value="Acid phosphatase/Vanadium-dependent haloperoxidase"/>
    <property type="match status" value="1"/>
</dbReference>
<feature type="domain" description="Phosphatidic acid phosphatase type 2/haloperoxidase" evidence="8">
    <location>
        <begin position="61"/>
        <end position="171"/>
    </location>
</feature>
<feature type="transmembrane region" description="Helical" evidence="7">
    <location>
        <begin position="116"/>
        <end position="144"/>
    </location>
</feature>
<sequence>MSVLSETLAAQECRLLRWLNQCLDRDLFCNTMIFASRVGDGVAWYTLVIFVLWWQGINGWRGILAAAIATGLCIGLFKYMKHRTSRPRPFEVMKDLRTALAPLDEWSFPSGHAMNAFSAAVVVQMYFPALGLVIWPLAVLVAISRVALGLHYPTDVLAGAVLGALIAWSSSVAVLYLFPY</sequence>
<keyword evidence="3 7" id="KW-0812">Transmembrane</keyword>
<name>A0ABU9D4W9_9PROT</name>
<gene>
    <name evidence="9" type="ORF">WOB96_02350</name>
</gene>
<evidence type="ECO:0000259" key="8">
    <source>
        <dbReference type="SMART" id="SM00014"/>
    </source>
</evidence>
<dbReference type="InterPro" id="IPR036938">
    <property type="entry name" value="PAP2/HPO_sf"/>
</dbReference>
<keyword evidence="6 7" id="KW-0472">Membrane</keyword>
<comment type="subcellular location">
    <subcellularLocation>
        <location evidence="1">Cell membrane</location>
        <topology evidence="1">Multi-pass membrane protein</topology>
    </subcellularLocation>
</comment>
<organism evidence="9 10">
    <name type="scientific">Thermithiobacillus plumbiphilus</name>
    <dbReference type="NCBI Taxonomy" id="1729899"/>
    <lineage>
        <taxon>Bacteria</taxon>
        <taxon>Pseudomonadati</taxon>
        <taxon>Pseudomonadota</taxon>
        <taxon>Acidithiobacillia</taxon>
        <taxon>Acidithiobacillales</taxon>
        <taxon>Thermithiobacillaceae</taxon>
        <taxon>Thermithiobacillus</taxon>
    </lineage>
</organism>
<evidence type="ECO:0000256" key="2">
    <source>
        <dbReference type="ARBA" id="ARBA00022475"/>
    </source>
</evidence>
<keyword evidence="2" id="KW-1003">Cell membrane</keyword>
<keyword evidence="4" id="KW-0378">Hydrolase</keyword>
<dbReference type="Gene3D" id="1.20.144.10">
    <property type="entry name" value="Phosphatidic acid phosphatase type 2/haloperoxidase"/>
    <property type="match status" value="1"/>
</dbReference>
<accession>A0ABU9D4W9</accession>
<feature type="transmembrane region" description="Helical" evidence="7">
    <location>
        <begin position="156"/>
        <end position="178"/>
    </location>
</feature>
<protein>
    <submittedName>
        <fullName evidence="9">Phosphatase PAP2 family protein</fullName>
    </submittedName>
</protein>
<evidence type="ECO:0000256" key="7">
    <source>
        <dbReference type="SAM" id="Phobius"/>
    </source>
</evidence>
<dbReference type="Pfam" id="PF01569">
    <property type="entry name" value="PAP2"/>
    <property type="match status" value="1"/>
</dbReference>
<keyword evidence="10" id="KW-1185">Reference proteome</keyword>
<dbReference type="PANTHER" id="PTHR14969:SF62">
    <property type="entry name" value="DECAPRENYLPHOSPHORYL-5-PHOSPHORIBOSE PHOSPHATASE RV3807C-RELATED"/>
    <property type="match status" value="1"/>
</dbReference>
<evidence type="ECO:0000256" key="4">
    <source>
        <dbReference type="ARBA" id="ARBA00022801"/>
    </source>
</evidence>
<evidence type="ECO:0000313" key="10">
    <source>
        <dbReference type="Proteomes" id="UP001446205"/>
    </source>
</evidence>
<dbReference type="Proteomes" id="UP001446205">
    <property type="component" value="Unassembled WGS sequence"/>
</dbReference>
<evidence type="ECO:0000256" key="6">
    <source>
        <dbReference type="ARBA" id="ARBA00023136"/>
    </source>
</evidence>
<dbReference type="InterPro" id="IPR000326">
    <property type="entry name" value="PAP2/HPO"/>
</dbReference>